<sequence length="527" mass="57468">MTVNLMPRPKILLAGIALLSLLGGGIGLLASIWDDREATLEDWRLDLGVSAHLMEAHLRGAHSTAHALLLQVEDHFNERGLPRPPTERHRHWLSDMVTAMPDGLAICILDERGAVLVASDGQGATLCKHERGDNTALARAKPGSTVITGILDERLTPDHMLAFTRTLAMSTGQVVGTAEILVSGLHFGELYRTVQAADLNNSYMIARSDGVVVTRYPLPAGGLPRLDPSRPPFSETAKAPAGWFRITSSFDKVERLISYRRLADLDVVVSASMTTSMVFRDWTIRTQRNTSLFAGAMLLLLALAAVTNESLRHEGRLLRDMEQKARELTEALEEKDVLFQEVHHRVKNNLQIISSLLTMQLLHVNDEKARESLTDALDRIASMGLVHQTLYERNVAANVDLGVYFGRLAETLVGSHVGTKGSVTVQVEVEGCLDLERAVPLGMLANEAMANALKHAFPEGRGGTVSITLGRDEHQWHFTVRDDGIGMPDRPNQGIGLSLIKALSRQLGGRSAISNDGGTVVIVTFPA</sequence>
<dbReference type="PANTHER" id="PTHR41523:SF8">
    <property type="entry name" value="ETHYLENE RESPONSE SENSOR PROTEIN"/>
    <property type="match status" value="1"/>
</dbReference>
<dbReference type="STRING" id="1285242.A6A04_11390"/>
<evidence type="ECO:0000256" key="8">
    <source>
        <dbReference type="SAM" id="Coils"/>
    </source>
</evidence>
<evidence type="ECO:0000256" key="6">
    <source>
        <dbReference type="ARBA" id="ARBA00022777"/>
    </source>
</evidence>
<dbReference type="InterPro" id="IPR003594">
    <property type="entry name" value="HATPase_dom"/>
</dbReference>
<dbReference type="EMBL" id="LWQT01000020">
    <property type="protein sequence ID" value="OAN55255.1"/>
    <property type="molecule type" value="Genomic_DNA"/>
</dbReference>
<keyword evidence="11" id="KW-1185">Reference proteome</keyword>
<reference evidence="10 11" key="1">
    <citation type="submission" date="2016-04" db="EMBL/GenBank/DDBJ databases">
        <title>Draft genome sequence of freshwater magnetotactic bacteria Magnetospirillum marisnigri SP-1 and Magnetospirillum moscoviense BB-1.</title>
        <authorList>
            <person name="Koziaeva V."/>
            <person name="Dziuba M.V."/>
            <person name="Ivanov T.M."/>
            <person name="Kuznetsov B."/>
            <person name="Grouzdev D.S."/>
        </authorList>
    </citation>
    <scope>NUCLEOTIDE SEQUENCE [LARGE SCALE GENOMIC DNA]</scope>
    <source>
        <strain evidence="10 11">SP-1</strain>
    </source>
</reference>
<keyword evidence="3" id="KW-0597">Phosphoprotein</keyword>
<evidence type="ECO:0000256" key="1">
    <source>
        <dbReference type="ARBA" id="ARBA00000085"/>
    </source>
</evidence>
<evidence type="ECO:0000256" key="5">
    <source>
        <dbReference type="ARBA" id="ARBA00022741"/>
    </source>
</evidence>
<dbReference type="GO" id="GO:0005524">
    <property type="term" value="F:ATP binding"/>
    <property type="evidence" value="ECO:0007669"/>
    <property type="project" value="UniProtKB-KW"/>
</dbReference>
<dbReference type="OrthoDB" id="9767435at2"/>
<keyword evidence="6 10" id="KW-0418">Kinase</keyword>
<dbReference type="PANTHER" id="PTHR41523">
    <property type="entry name" value="TWO-COMPONENT SYSTEM SENSOR PROTEIN"/>
    <property type="match status" value="1"/>
</dbReference>
<evidence type="ECO:0000256" key="2">
    <source>
        <dbReference type="ARBA" id="ARBA00012438"/>
    </source>
</evidence>
<dbReference type="Pfam" id="PF22588">
    <property type="entry name" value="dCache_1_like"/>
    <property type="match status" value="1"/>
</dbReference>
<gene>
    <name evidence="10" type="ORF">A6A04_11390</name>
</gene>
<keyword evidence="4" id="KW-0808">Transferase</keyword>
<dbReference type="SMART" id="SM00387">
    <property type="entry name" value="HATPase_c"/>
    <property type="match status" value="1"/>
</dbReference>
<dbReference type="PROSITE" id="PS50109">
    <property type="entry name" value="HIS_KIN"/>
    <property type="match status" value="1"/>
</dbReference>
<protein>
    <recommendedName>
        <fullName evidence="2">histidine kinase</fullName>
        <ecNumber evidence="2">2.7.13.3</ecNumber>
    </recommendedName>
</protein>
<dbReference type="Gene3D" id="3.30.450.20">
    <property type="entry name" value="PAS domain"/>
    <property type="match status" value="3"/>
</dbReference>
<evidence type="ECO:0000256" key="3">
    <source>
        <dbReference type="ARBA" id="ARBA00022553"/>
    </source>
</evidence>
<organism evidence="10 11">
    <name type="scientific">Paramagnetospirillum marisnigri</name>
    <dbReference type="NCBI Taxonomy" id="1285242"/>
    <lineage>
        <taxon>Bacteria</taxon>
        <taxon>Pseudomonadati</taxon>
        <taxon>Pseudomonadota</taxon>
        <taxon>Alphaproteobacteria</taxon>
        <taxon>Rhodospirillales</taxon>
        <taxon>Magnetospirillaceae</taxon>
        <taxon>Paramagnetospirillum</taxon>
    </lineage>
</organism>
<comment type="caution">
    <text evidence="10">The sequence shown here is derived from an EMBL/GenBank/DDBJ whole genome shotgun (WGS) entry which is preliminary data.</text>
</comment>
<dbReference type="CDD" id="cd18773">
    <property type="entry name" value="PDC1_HK_sensor"/>
    <property type="match status" value="1"/>
</dbReference>
<evidence type="ECO:0000259" key="9">
    <source>
        <dbReference type="PROSITE" id="PS50109"/>
    </source>
</evidence>
<feature type="domain" description="Histidine kinase" evidence="9">
    <location>
        <begin position="341"/>
        <end position="527"/>
    </location>
</feature>
<dbReference type="Gene3D" id="3.30.565.10">
    <property type="entry name" value="Histidine kinase-like ATPase, C-terminal domain"/>
    <property type="match status" value="1"/>
</dbReference>
<dbReference type="CDD" id="cd12915">
    <property type="entry name" value="PDC2_DGC_like"/>
    <property type="match status" value="1"/>
</dbReference>
<dbReference type="InterPro" id="IPR036890">
    <property type="entry name" value="HATPase_C_sf"/>
</dbReference>
<dbReference type="InterPro" id="IPR011495">
    <property type="entry name" value="Sig_transdc_His_kin_sub2_dim/P"/>
</dbReference>
<dbReference type="SUPFAM" id="SSF55874">
    <property type="entry name" value="ATPase domain of HSP90 chaperone/DNA topoisomerase II/histidine kinase"/>
    <property type="match status" value="1"/>
</dbReference>
<dbReference type="Pfam" id="PF02518">
    <property type="entry name" value="HATPase_c"/>
    <property type="match status" value="1"/>
</dbReference>
<keyword evidence="7" id="KW-0067">ATP-binding</keyword>
<evidence type="ECO:0000313" key="10">
    <source>
        <dbReference type="EMBL" id="OAN55255.1"/>
    </source>
</evidence>
<evidence type="ECO:0000256" key="7">
    <source>
        <dbReference type="ARBA" id="ARBA00022840"/>
    </source>
</evidence>
<dbReference type="GO" id="GO:0004673">
    <property type="term" value="F:protein histidine kinase activity"/>
    <property type="evidence" value="ECO:0007669"/>
    <property type="project" value="UniProtKB-EC"/>
</dbReference>
<evidence type="ECO:0000313" key="11">
    <source>
        <dbReference type="Proteomes" id="UP000078428"/>
    </source>
</evidence>
<dbReference type="Proteomes" id="UP000078428">
    <property type="component" value="Unassembled WGS sequence"/>
</dbReference>
<dbReference type="AlphaFoldDB" id="A0A178MZ08"/>
<dbReference type="Pfam" id="PF07568">
    <property type="entry name" value="HisKA_2"/>
    <property type="match status" value="1"/>
</dbReference>
<comment type="catalytic activity">
    <reaction evidence="1">
        <text>ATP + protein L-histidine = ADP + protein N-phospho-L-histidine.</text>
        <dbReference type="EC" id="2.7.13.3"/>
    </reaction>
</comment>
<keyword evidence="8" id="KW-0175">Coiled coil</keyword>
<accession>A0A178MZ08</accession>
<feature type="coiled-coil region" evidence="8">
    <location>
        <begin position="311"/>
        <end position="341"/>
    </location>
</feature>
<evidence type="ECO:0000256" key="4">
    <source>
        <dbReference type="ARBA" id="ARBA00022679"/>
    </source>
</evidence>
<keyword evidence="5" id="KW-0547">Nucleotide-binding</keyword>
<proteinExistence type="predicted"/>
<dbReference type="InterPro" id="IPR054327">
    <property type="entry name" value="His-kinase-like_sensor"/>
</dbReference>
<dbReference type="InterPro" id="IPR005467">
    <property type="entry name" value="His_kinase_dom"/>
</dbReference>
<name>A0A178MZ08_9PROT</name>
<dbReference type="EC" id="2.7.13.3" evidence="2"/>